<reference evidence="11" key="1">
    <citation type="submission" date="2017-05" db="EMBL/GenBank/DDBJ databases">
        <authorList>
            <person name="QRISCLOUD D."/>
        </authorList>
    </citation>
    <scope>NUCLEOTIDE SEQUENCE</scope>
</reference>
<protein>
    <submittedName>
        <fullName evidence="11">Delta-Hexatoxin-Hf1a_2</fullName>
    </submittedName>
</protein>
<reference evidence="11" key="2">
    <citation type="submission" date="2019-05" db="EMBL/GenBank/DDBJ databases">
        <title>Unravelling the molecular evolution of spider venoms.</title>
        <authorList>
            <person name="Pineda S."/>
        </authorList>
    </citation>
    <scope>NUCLEOTIDE SEQUENCE</scope>
</reference>
<feature type="signal peptide" evidence="10">
    <location>
        <begin position="1"/>
        <end position="18"/>
    </location>
</feature>
<comment type="subcellular location">
    <subcellularLocation>
        <location evidence="1">Secreted</location>
    </subcellularLocation>
</comment>
<keyword evidence="9" id="KW-1015">Disulfide bond</keyword>
<evidence type="ECO:0000256" key="5">
    <source>
        <dbReference type="ARBA" id="ARBA00022699"/>
    </source>
</evidence>
<dbReference type="GO" id="GO:0005576">
    <property type="term" value="C:extracellular region"/>
    <property type="evidence" value="ECO:0007669"/>
    <property type="project" value="UniProtKB-SubCell"/>
</dbReference>
<evidence type="ECO:0000256" key="4">
    <source>
        <dbReference type="ARBA" id="ARBA00022656"/>
    </source>
</evidence>
<keyword evidence="3" id="KW-0964">Secreted</keyword>
<dbReference type="EMBL" id="HAHG01000420">
    <property type="protein sequence ID" value="SNX36206.1"/>
    <property type="molecule type" value="Transcribed_RNA"/>
</dbReference>
<accession>A0A4Q8K3R5</accession>
<dbReference type="PROSITE" id="PS60018">
    <property type="entry name" value="DELTA_ACTX"/>
    <property type="match status" value="1"/>
</dbReference>
<evidence type="ECO:0000256" key="10">
    <source>
        <dbReference type="SAM" id="SignalP"/>
    </source>
</evidence>
<keyword evidence="6" id="KW-0960">Knottin</keyword>
<organism evidence="11">
    <name type="scientific">Hadronyche formidabilis</name>
    <name type="common">Northern tree funnel-web spider</name>
    <name type="synonym">Atrax formidabilis</name>
    <dbReference type="NCBI Taxonomy" id="426499"/>
    <lineage>
        <taxon>Eukaryota</taxon>
        <taxon>Metazoa</taxon>
        <taxon>Ecdysozoa</taxon>
        <taxon>Arthropoda</taxon>
        <taxon>Chelicerata</taxon>
        <taxon>Arachnida</taxon>
        <taxon>Araneae</taxon>
        <taxon>Mygalomorphae</taxon>
        <taxon>Avicularoidea</taxon>
        <taxon>Hexathelidae</taxon>
        <taxon>Hadronyche</taxon>
    </lineage>
</organism>
<keyword evidence="7" id="KW-0872">Ion channel impairing toxin</keyword>
<evidence type="ECO:0000256" key="6">
    <source>
        <dbReference type="ARBA" id="ARBA00022854"/>
    </source>
</evidence>
<dbReference type="GO" id="GO:0019871">
    <property type="term" value="F:sodium channel inhibitor activity"/>
    <property type="evidence" value="ECO:0007669"/>
    <property type="project" value="InterPro"/>
</dbReference>
<evidence type="ECO:0000256" key="9">
    <source>
        <dbReference type="ARBA" id="ARBA00023157"/>
    </source>
</evidence>
<evidence type="ECO:0000256" key="7">
    <source>
        <dbReference type="ARBA" id="ARBA00022872"/>
    </source>
</evidence>
<sequence>MKIIATLYGLLFLTVVLGDITEGNENDLVDNLREELSEADIPLLKKLEAIEDPLLENLPHAEEDGSTRTKRCAKKRNWCGKNEDCCCPMKCIYAWYNQQGSCQSTFMGLFKKC</sequence>
<dbReference type="EMBL" id="HAHG01000162">
    <property type="protein sequence ID" value="SNX34282.1"/>
    <property type="molecule type" value="Transcribed_RNA"/>
</dbReference>
<evidence type="ECO:0000313" key="11">
    <source>
        <dbReference type="EMBL" id="SNX34282.1"/>
    </source>
</evidence>
<dbReference type="AlphaFoldDB" id="A0A4Q8K3R5"/>
<dbReference type="Gene3D" id="4.10.40.10">
    <property type="match status" value="1"/>
</dbReference>
<keyword evidence="5" id="KW-0528">Neurotoxin</keyword>
<proteinExistence type="inferred from homology"/>
<name>A0A4Q8K3R5_HADFO</name>
<feature type="chain" id="PRO_5033829439" evidence="10">
    <location>
        <begin position="19"/>
        <end position="113"/>
    </location>
</feature>
<dbReference type="Pfam" id="PF05353">
    <property type="entry name" value="Atracotoxin"/>
    <property type="match status" value="1"/>
</dbReference>
<keyword evidence="4" id="KW-0800">Toxin</keyword>
<evidence type="ECO:0000256" key="8">
    <source>
        <dbReference type="ARBA" id="ARBA00022910"/>
    </source>
</evidence>
<dbReference type="SUPFAM" id="SSF57059">
    <property type="entry name" value="omega toxin-like"/>
    <property type="match status" value="1"/>
</dbReference>
<comment type="similarity">
    <text evidence="2">Belongs to the neurotoxin 06 (delta-actx) family.</text>
</comment>
<keyword evidence="10" id="KW-0732">Signal</keyword>
<dbReference type="InterPro" id="IPR008017">
    <property type="entry name" value="Delta-hexatoxin"/>
</dbReference>
<keyword evidence="8" id="KW-0738">Voltage-gated sodium channel impairing toxin</keyword>
<evidence type="ECO:0000256" key="2">
    <source>
        <dbReference type="ARBA" id="ARBA00007684"/>
    </source>
</evidence>
<evidence type="ECO:0000256" key="1">
    <source>
        <dbReference type="ARBA" id="ARBA00004613"/>
    </source>
</evidence>
<evidence type="ECO:0000256" key="3">
    <source>
        <dbReference type="ARBA" id="ARBA00022525"/>
    </source>
</evidence>
<dbReference type="GO" id="GO:0090729">
    <property type="term" value="F:toxin activity"/>
    <property type="evidence" value="ECO:0007669"/>
    <property type="project" value="UniProtKB-KW"/>
</dbReference>